<evidence type="ECO:0000256" key="4">
    <source>
        <dbReference type="ARBA" id="ARBA00023295"/>
    </source>
</evidence>
<proteinExistence type="inferred from homology"/>
<dbReference type="SUPFAM" id="SSF88713">
    <property type="entry name" value="Glycoside hydrolase/deacetylase"/>
    <property type="match status" value="1"/>
</dbReference>
<protein>
    <submittedName>
        <fullName evidence="7">Glycoside hydrolase family 38 central domain-containing protein</fullName>
    </submittedName>
</protein>
<keyword evidence="2" id="KW-0479">Metal-binding</keyword>
<dbReference type="SUPFAM" id="SSF88688">
    <property type="entry name" value="Families 57/38 glycoside transferase middle domain"/>
    <property type="match status" value="1"/>
</dbReference>
<sequence>MLHCEEPKSRQVNEFLKLKIPDKNPLRPAATVPNGDIMNQTNTYKAALFKNERTTVERMEKFISEQFFMDCNLRGRLYGRSFPVRVKHYNFGSSTVEFQEAVKTLSIQGTEVNVGFKFGPTWTTHWFQVDIDIPKECQTETKIVARFDPNCEALLWSVDGRPIQGLSPDFGRTDFEISISPSIQRFYVEASCTSRNGDGKDNPIGPVKMDKLFELKRCELVEYNETIYDLIIDFELLLEMSKMLPKEETRRYQALYTANDMINCLVSSKFSLDAQVDCHSRAEKFFRQPNGASQMTLYAVGNCHIDTAWLWRYKETRRKCARSWSATLGLMKRYKEMKFAISQAQQLVWLKESYPSLYEDIQDCAAHGRFVGVGGAWVEMDGNLPSGESIIRQLLYGQREFKKFCGTFSEIFWLPDTFGYSAQLPQIMQHCGMQYFVTQKMSWSITNKFPHHSFRWFGIDGTSVIAHFPPIHYVSQITVKECLDSRDNFTDHGRSNIAMMLYGFGDGGGGPDKNMLERAERLKNCDGVPRVQHATPQEFFAELTKDVNNLCAWKGELYLELHNATYTTQAKIKKMNRLLESILKDHEFLQSMSLLEFNEGESLTSQWQRFLVNQFHDILPGSCIKEVVSDAIEVYDILLDELTTDGGKKLRWRGKGCETTADAWLINSCNWPRILLYNNRFLRLQPFSIMRLDDLEVLNLSLGNKALVMEDIDGFKFQNDYIAASIDRMGRITKLLVHRRGEKNIVDENFSAIPERSFANHFIIFDDVPLFWDAWDVMDYHLETKQVIMSDSQAFLVKNTALEACIRVEFSISERSSLVQYISIFAHLPYLVFDVTVEFPVNVQNMDAYYDIQFGHLKRPTHQNTTWDAAKYEVVGHKWMALTEFDRGVALLNDCKYGHSCKGSTMTLSLLRASKVPDDTADIGDHRV</sequence>
<dbReference type="FunFam" id="1.20.1270.50:FF:000004">
    <property type="entry name" value="alpha-mannosidase 2C1 isoform X1"/>
    <property type="match status" value="1"/>
</dbReference>
<dbReference type="Pfam" id="PF09261">
    <property type="entry name" value="Alpha-mann_mid"/>
    <property type="match status" value="1"/>
</dbReference>
<evidence type="ECO:0000256" key="3">
    <source>
        <dbReference type="ARBA" id="ARBA00022801"/>
    </source>
</evidence>
<dbReference type="InterPro" id="IPR011682">
    <property type="entry name" value="Glyco_hydro_38_C"/>
</dbReference>
<dbReference type="InterPro" id="IPR015341">
    <property type="entry name" value="Glyco_hydro_38_cen"/>
</dbReference>
<dbReference type="GO" id="GO:0046872">
    <property type="term" value="F:metal ion binding"/>
    <property type="evidence" value="ECO:0007669"/>
    <property type="project" value="UniProtKB-KW"/>
</dbReference>
<dbReference type="Gene3D" id="2.70.98.30">
    <property type="entry name" value="Golgi alpha-mannosidase II, domain 4"/>
    <property type="match status" value="1"/>
</dbReference>
<dbReference type="InterPro" id="IPR000602">
    <property type="entry name" value="Glyco_hydro_38_N"/>
</dbReference>
<dbReference type="PANTHER" id="PTHR46017:SF1">
    <property type="entry name" value="ALPHA-MANNOSIDASE 2C1"/>
    <property type="match status" value="1"/>
</dbReference>
<dbReference type="Pfam" id="PF01074">
    <property type="entry name" value="Glyco_hydro_38N"/>
    <property type="match status" value="1"/>
</dbReference>
<dbReference type="SUPFAM" id="SSF74650">
    <property type="entry name" value="Galactose mutarotase-like"/>
    <property type="match status" value="1"/>
</dbReference>
<comment type="similarity">
    <text evidence="1">Belongs to the glycosyl hydrolase 38 family.</text>
</comment>
<evidence type="ECO:0000313" key="7">
    <source>
        <dbReference type="WBParaSite" id="sdigi.contig599.g9165.t1"/>
    </source>
</evidence>
<dbReference type="SMART" id="SM00872">
    <property type="entry name" value="Alpha-mann_mid"/>
    <property type="match status" value="1"/>
</dbReference>
<dbReference type="InterPro" id="IPR037094">
    <property type="entry name" value="Glyco_hydro_38_cen_sf"/>
</dbReference>
<dbReference type="FunFam" id="3.20.110.10:FF:000002">
    <property type="entry name" value="alpha-mannosidase 2C1 isoform X1"/>
    <property type="match status" value="1"/>
</dbReference>
<feature type="domain" description="Glycoside hydrolase family 38 central" evidence="5">
    <location>
        <begin position="560"/>
        <end position="635"/>
    </location>
</feature>
<reference evidence="7" key="1">
    <citation type="submission" date="2022-11" db="UniProtKB">
        <authorList>
            <consortium name="WormBaseParasite"/>
        </authorList>
    </citation>
    <scope>IDENTIFICATION</scope>
</reference>
<evidence type="ECO:0000256" key="2">
    <source>
        <dbReference type="ARBA" id="ARBA00022723"/>
    </source>
</evidence>
<keyword evidence="3" id="KW-0378">Hydrolase</keyword>
<dbReference type="WBParaSite" id="sdigi.contig599.g9165.t1">
    <property type="protein sequence ID" value="sdigi.contig599.g9165.t1"/>
    <property type="gene ID" value="sdigi.contig599.g9165"/>
</dbReference>
<dbReference type="GO" id="GO:0030246">
    <property type="term" value="F:carbohydrate binding"/>
    <property type="evidence" value="ECO:0007669"/>
    <property type="project" value="InterPro"/>
</dbReference>
<evidence type="ECO:0000259" key="5">
    <source>
        <dbReference type="SMART" id="SM00872"/>
    </source>
</evidence>
<dbReference type="AlphaFoldDB" id="A0A915PYJ0"/>
<dbReference type="InterPro" id="IPR027291">
    <property type="entry name" value="Glyco_hydro_38_N_sf"/>
</dbReference>
<evidence type="ECO:0000256" key="1">
    <source>
        <dbReference type="ARBA" id="ARBA00009792"/>
    </source>
</evidence>
<organism evidence="6 7">
    <name type="scientific">Setaria digitata</name>
    <dbReference type="NCBI Taxonomy" id="48799"/>
    <lineage>
        <taxon>Eukaryota</taxon>
        <taxon>Metazoa</taxon>
        <taxon>Ecdysozoa</taxon>
        <taxon>Nematoda</taxon>
        <taxon>Chromadorea</taxon>
        <taxon>Rhabditida</taxon>
        <taxon>Spirurina</taxon>
        <taxon>Spiruromorpha</taxon>
        <taxon>Filarioidea</taxon>
        <taxon>Setariidae</taxon>
        <taxon>Setaria</taxon>
    </lineage>
</organism>
<dbReference type="GO" id="GO:0006013">
    <property type="term" value="P:mannose metabolic process"/>
    <property type="evidence" value="ECO:0007669"/>
    <property type="project" value="InterPro"/>
</dbReference>
<evidence type="ECO:0000313" key="6">
    <source>
        <dbReference type="Proteomes" id="UP000887581"/>
    </source>
</evidence>
<dbReference type="Gene3D" id="3.20.110.10">
    <property type="entry name" value="Glycoside hydrolase 38, N terminal domain"/>
    <property type="match status" value="1"/>
</dbReference>
<dbReference type="PANTHER" id="PTHR46017">
    <property type="entry name" value="ALPHA-MANNOSIDASE 2C1"/>
    <property type="match status" value="1"/>
</dbReference>
<dbReference type="Proteomes" id="UP000887581">
    <property type="component" value="Unplaced"/>
</dbReference>
<dbReference type="InterPro" id="IPR028995">
    <property type="entry name" value="Glyco_hydro_57/38_cen_sf"/>
</dbReference>
<dbReference type="GO" id="GO:0004559">
    <property type="term" value="F:alpha-mannosidase activity"/>
    <property type="evidence" value="ECO:0007669"/>
    <property type="project" value="InterPro"/>
</dbReference>
<keyword evidence="4" id="KW-0326">Glycosidase</keyword>
<dbReference type="Pfam" id="PF22907">
    <property type="entry name" value="Ams1-like_1st"/>
    <property type="match status" value="1"/>
</dbReference>
<accession>A0A915PYJ0</accession>
<dbReference type="InterPro" id="IPR011330">
    <property type="entry name" value="Glyco_hydro/deAcase_b/a-brl"/>
</dbReference>
<keyword evidence="6" id="KW-1185">Reference proteome</keyword>
<dbReference type="InterPro" id="IPR054723">
    <property type="entry name" value="Ams1-like_N"/>
</dbReference>
<name>A0A915PYJ0_9BILA</name>
<dbReference type="Gene3D" id="1.20.1270.50">
    <property type="entry name" value="Glycoside hydrolase family 38, central domain"/>
    <property type="match status" value="1"/>
</dbReference>
<dbReference type="GO" id="GO:0009313">
    <property type="term" value="P:oligosaccharide catabolic process"/>
    <property type="evidence" value="ECO:0007669"/>
    <property type="project" value="TreeGrafter"/>
</dbReference>
<dbReference type="InterPro" id="IPR011013">
    <property type="entry name" value="Gal_mutarotase_sf_dom"/>
</dbReference>
<dbReference type="Pfam" id="PF07748">
    <property type="entry name" value="Glyco_hydro_38C"/>
    <property type="match status" value="1"/>
</dbReference>